<keyword evidence="13" id="KW-1185">Reference proteome</keyword>
<dbReference type="InterPro" id="IPR002347">
    <property type="entry name" value="SDR_fam"/>
</dbReference>
<keyword evidence="3 9" id="KW-0444">Lipid biosynthesis</keyword>
<dbReference type="NCBIfam" id="NF005717">
    <property type="entry name" value="PRK07533.1"/>
    <property type="match status" value="1"/>
</dbReference>
<evidence type="ECO:0000256" key="6">
    <source>
        <dbReference type="ARBA" id="ARBA00023098"/>
    </source>
</evidence>
<dbReference type="AlphaFoldDB" id="A0A420ECK3"/>
<feature type="binding site" evidence="11">
    <location>
        <begin position="67"/>
        <end position="68"/>
    </location>
    <ligand>
        <name>NAD(+)</name>
        <dbReference type="ChEBI" id="CHEBI:57540"/>
    </ligand>
</feature>
<dbReference type="CDD" id="cd05372">
    <property type="entry name" value="ENR_SDR"/>
    <property type="match status" value="1"/>
</dbReference>
<dbReference type="GO" id="GO:0006633">
    <property type="term" value="P:fatty acid biosynthetic process"/>
    <property type="evidence" value="ECO:0007669"/>
    <property type="project" value="UniProtKB-UniPathway"/>
</dbReference>
<dbReference type="InterPro" id="IPR036291">
    <property type="entry name" value="NAD(P)-bd_dom_sf"/>
</dbReference>
<feature type="binding site" evidence="11">
    <location>
        <position position="16"/>
    </location>
    <ligand>
        <name>NAD(+)</name>
        <dbReference type="ChEBI" id="CHEBI:57540"/>
    </ligand>
</feature>
<evidence type="ECO:0000256" key="3">
    <source>
        <dbReference type="ARBA" id="ARBA00022516"/>
    </source>
</evidence>
<evidence type="ECO:0000256" key="7">
    <source>
        <dbReference type="ARBA" id="ARBA00023160"/>
    </source>
</evidence>
<dbReference type="PANTHER" id="PTHR43159:SF2">
    <property type="entry name" value="ENOYL-[ACYL-CARRIER-PROTEIN] REDUCTASE [NADH], CHLOROPLASTIC"/>
    <property type="match status" value="1"/>
</dbReference>
<feature type="binding site" evidence="11">
    <location>
        <begin position="22"/>
        <end position="23"/>
    </location>
    <ligand>
        <name>NAD(+)</name>
        <dbReference type="ChEBI" id="CHEBI:57540"/>
    </ligand>
</feature>
<evidence type="ECO:0000256" key="4">
    <source>
        <dbReference type="ARBA" id="ARBA00022832"/>
    </source>
</evidence>
<dbReference type="Proteomes" id="UP000284395">
    <property type="component" value="Unassembled WGS sequence"/>
</dbReference>
<evidence type="ECO:0000313" key="12">
    <source>
        <dbReference type="EMBL" id="RKF18395.1"/>
    </source>
</evidence>
<comment type="catalytic activity">
    <reaction evidence="8 9">
        <text>a 2,3-saturated acyl-[ACP] + NAD(+) = a (2E)-enoyl-[ACP] + NADH + H(+)</text>
        <dbReference type="Rhea" id="RHEA:10240"/>
        <dbReference type="Rhea" id="RHEA-COMP:9925"/>
        <dbReference type="Rhea" id="RHEA-COMP:9926"/>
        <dbReference type="ChEBI" id="CHEBI:15378"/>
        <dbReference type="ChEBI" id="CHEBI:57540"/>
        <dbReference type="ChEBI" id="CHEBI:57945"/>
        <dbReference type="ChEBI" id="CHEBI:78784"/>
        <dbReference type="ChEBI" id="CHEBI:78785"/>
        <dbReference type="EC" id="1.3.1.9"/>
    </reaction>
</comment>
<protein>
    <recommendedName>
        <fullName evidence="9">Enoyl-[acyl-carrier-protein] reductase [NADH]</fullName>
        <ecNumber evidence="9">1.3.1.9</ecNumber>
    </recommendedName>
</protein>
<evidence type="ECO:0000256" key="2">
    <source>
        <dbReference type="ARBA" id="ARBA00009233"/>
    </source>
</evidence>
<keyword evidence="5 9" id="KW-0560">Oxidoreductase</keyword>
<dbReference type="Pfam" id="PF13561">
    <property type="entry name" value="adh_short_C2"/>
    <property type="match status" value="1"/>
</dbReference>
<keyword evidence="4" id="KW-0276">Fatty acid metabolism</keyword>
<dbReference type="GO" id="GO:0004318">
    <property type="term" value="F:enoyl-[acyl-carrier-protein] reductase (NADH) activity"/>
    <property type="evidence" value="ECO:0007669"/>
    <property type="project" value="UniProtKB-EC"/>
</dbReference>
<organism evidence="12 13">
    <name type="scientific">Altericroceibacterium spongiae</name>
    <dbReference type="NCBI Taxonomy" id="2320269"/>
    <lineage>
        <taxon>Bacteria</taxon>
        <taxon>Pseudomonadati</taxon>
        <taxon>Pseudomonadota</taxon>
        <taxon>Alphaproteobacteria</taxon>
        <taxon>Sphingomonadales</taxon>
        <taxon>Erythrobacteraceae</taxon>
        <taxon>Altericroceibacterium</taxon>
    </lineage>
</organism>
<dbReference type="SUPFAM" id="SSF51735">
    <property type="entry name" value="NAD(P)-binding Rossmann-fold domains"/>
    <property type="match status" value="1"/>
</dbReference>
<accession>A0A420ECK3</accession>
<keyword evidence="9 11" id="KW-0520">NAD</keyword>
<gene>
    <name evidence="12" type="primary">fabI</name>
    <name evidence="12" type="ORF">D6851_14775</name>
</gene>
<keyword evidence="7 9" id="KW-0275">Fatty acid biosynthesis</keyword>
<dbReference type="OrthoDB" id="9803628at2"/>
<evidence type="ECO:0000313" key="13">
    <source>
        <dbReference type="Proteomes" id="UP000284395"/>
    </source>
</evidence>
<dbReference type="RefSeq" id="WP_120325669.1">
    <property type="nucleotide sequence ID" value="NZ_RAPF01000009.1"/>
</dbReference>
<evidence type="ECO:0000256" key="8">
    <source>
        <dbReference type="ARBA" id="ARBA00048572"/>
    </source>
</evidence>
<reference evidence="12 13" key="1">
    <citation type="submission" date="2018-09" db="EMBL/GenBank/DDBJ databases">
        <title>Altererythrobacter spongiae sp. nov., isolated from a marine sponge.</title>
        <authorList>
            <person name="Zhuang L."/>
            <person name="Luo L."/>
        </authorList>
    </citation>
    <scope>NUCLEOTIDE SEQUENCE [LARGE SCALE GENOMIC DNA]</scope>
    <source>
        <strain evidence="12 13">HN-Y73</strain>
    </source>
</reference>
<feature type="binding site" evidence="11">
    <location>
        <begin position="194"/>
        <end position="198"/>
    </location>
    <ligand>
        <name>NAD(+)</name>
        <dbReference type="ChEBI" id="CHEBI:57540"/>
    </ligand>
</feature>
<dbReference type="EMBL" id="RAPF01000009">
    <property type="protein sequence ID" value="RKF18395.1"/>
    <property type="molecule type" value="Genomic_DNA"/>
</dbReference>
<comment type="pathway">
    <text evidence="1">Lipid metabolism; fatty acid biosynthesis.</text>
</comment>
<evidence type="ECO:0000256" key="10">
    <source>
        <dbReference type="PIRSR" id="PIRSR000094-2"/>
    </source>
</evidence>
<dbReference type="PIRSF" id="PIRSF000094">
    <property type="entry name" value="Enoyl-ACP_rdct"/>
    <property type="match status" value="1"/>
</dbReference>
<feature type="binding site" evidence="11">
    <location>
        <position position="165"/>
    </location>
    <ligand>
        <name>NAD(+)</name>
        <dbReference type="ChEBI" id="CHEBI:57540"/>
    </ligand>
</feature>
<sequence>MKPLVDLTGKRGLIVGIANEHSIAAGCSEAFRQCGARLAATYLNEKARHWVMPVAERLDVEWTAPCDVREPGQLEALFKRVEQEWGGLDFLLHSIAFAPENDLHARIVDSSADGFSMAMDISCHSFIRMAKYAEKLMNDGGCLLCLSFFGSERVVENYNLMGPVKAALESSTRYIAAELGPKGIRAHAISPGPIATRAASGIARFDKLLEQAAAIVPEGQLVTIEDVGALAAFLASDAAKRITGTVIPVDSGQHLLA</sequence>
<dbReference type="PRINTS" id="PR00081">
    <property type="entry name" value="GDHRDH"/>
</dbReference>
<dbReference type="InterPro" id="IPR014358">
    <property type="entry name" value="Enoyl-ACP_Rdtase_NADH"/>
</dbReference>
<feature type="binding site" evidence="10">
    <location>
        <position position="98"/>
    </location>
    <ligand>
        <name>substrate</name>
    </ligand>
</feature>
<evidence type="ECO:0000256" key="9">
    <source>
        <dbReference type="PIRNR" id="PIRNR000094"/>
    </source>
</evidence>
<dbReference type="Gene3D" id="3.40.50.720">
    <property type="entry name" value="NAD(P)-binding Rossmann-like Domain"/>
    <property type="match status" value="1"/>
</dbReference>
<comment type="caution">
    <text evidence="12">The sequence shown here is derived from an EMBL/GenBank/DDBJ whole genome shotgun (WGS) entry which is preliminary data.</text>
</comment>
<keyword evidence="6" id="KW-0443">Lipid metabolism</keyword>
<dbReference type="PANTHER" id="PTHR43159">
    <property type="entry name" value="ENOYL-[ACYL-CARRIER-PROTEIN] REDUCTASE"/>
    <property type="match status" value="1"/>
</dbReference>
<evidence type="ECO:0000256" key="1">
    <source>
        <dbReference type="ARBA" id="ARBA00005194"/>
    </source>
</evidence>
<dbReference type="EC" id="1.3.1.9" evidence="9"/>
<evidence type="ECO:0000256" key="11">
    <source>
        <dbReference type="PIRSR" id="PIRSR000094-3"/>
    </source>
</evidence>
<feature type="binding site" evidence="11">
    <location>
        <position position="95"/>
    </location>
    <ligand>
        <name>NAD(+)</name>
        <dbReference type="ChEBI" id="CHEBI:57540"/>
    </ligand>
</feature>
<name>A0A420ECK3_9SPHN</name>
<evidence type="ECO:0000256" key="5">
    <source>
        <dbReference type="ARBA" id="ARBA00023002"/>
    </source>
</evidence>
<comment type="similarity">
    <text evidence="2 9">Belongs to the short-chain dehydrogenases/reductases (SDR) family. FabI subfamily.</text>
</comment>
<dbReference type="UniPathway" id="UPA00094"/>
<proteinExistence type="inferred from homology"/>